<organism evidence="3 4">
    <name type="scientific">Cohnella xylanilytica</name>
    <dbReference type="NCBI Taxonomy" id="557555"/>
    <lineage>
        <taxon>Bacteria</taxon>
        <taxon>Bacillati</taxon>
        <taxon>Bacillota</taxon>
        <taxon>Bacilli</taxon>
        <taxon>Bacillales</taxon>
        <taxon>Paenibacillaceae</taxon>
        <taxon>Cohnella</taxon>
    </lineage>
</organism>
<evidence type="ECO:0000313" key="4">
    <source>
        <dbReference type="Proteomes" id="UP000553776"/>
    </source>
</evidence>
<evidence type="ECO:0000313" key="3">
    <source>
        <dbReference type="EMBL" id="MBB6694472.1"/>
    </source>
</evidence>
<proteinExistence type="predicted"/>
<dbReference type="Pfam" id="PF13200">
    <property type="entry name" value="DUF4015"/>
    <property type="match status" value="1"/>
</dbReference>
<dbReference type="AlphaFoldDB" id="A0A841U4J1"/>
<dbReference type="RefSeq" id="WP_185138437.1">
    <property type="nucleotide sequence ID" value="NZ_BORM01000067.1"/>
</dbReference>
<accession>A0A841U4J1</accession>
<feature type="domain" description="DUF4015" evidence="2">
    <location>
        <begin position="69"/>
        <end position="383"/>
    </location>
</feature>
<sequence length="386" mass="43428">MKRSVRRRSPFLWTAICIWIAILTVLPGCAPVLYDWTEPDAGVRAGKARPAASQLGASSRRTPPYPVRGIYVSSNTALGSRMDKLIELVRTTELNAMVIDVNSGVSLVNMPPGKMTGSRSASAAEMRKLVKRLKRHRIYLIARIVTFKNPQLARAMPAWAMKKEDGKIWTDKKGSAWIDPYRQEAWQYPIALAKEAARIGFDEVQFDYVRFPENPETVEREVKFHNPNGWRREEAIRRFLHEAVRKVHAEGAIVSADVFGLVGSARDDMGIGQSWPAIASEVDVISPMVYPSHYSSGIWGIRQPDLKPGAVVTHALRDALDRNRSLRKAGRPPAQVRPWLQSFTATWVHPHQRYGPEQIREQVRAASRLGVTSYLLWNSSNKYPAG</sequence>
<keyword evidence="1" id="KW-0812">Transmembrane</keyword>
<keyword evidence="4" id="KW-1185">Reference proteome</keyword>
<name>A0A841U4J1_9BACL</name>
<protein>
    <submittedName>
        <fullName evidence="3">Putative glycoside hydrolase</fullName>
    </submittedName>
</protein>
<dbReference type="InterPro" id="IPR025275">
    <property type="entry name" value="DUF4015"/>
</dbReference>
<evidence type="ECO:0000259" key="2">
    <source>
        <dbReference type="Pfam" id="PF13200"/>
    </source>
</evidence>
<dbReference type="Gene3D" id="3.20.20.80">
    <property type="entry name" value="Glycosidases"/>
    <property type="match status" value="1"/>
</dbReference>
<reference evidence="3 4" key="1">
    <citation type="submission" date="2020-08" db="EMBL/GenBank/DDBJ databases">
        <title>Cohnella phylogeny.</title>
        <authorList>
            <person name="Dunlap C."/>
        </authorList>
    </citation>
    <scope>NUCLEOTIDE SEQUENCE [LARGE SCALE GENOMIC DNA]</scope>
    <source>
        <strain evidence="3 4">DSM 25239</strain>
    </source>
</reference>
<keyword evidence="1" id="KW-0472">Membrane</keyword>
<feature type="transmembrane region" description="Helical" evidence="1">
    <location>
        <begin position="12"/>
        <end position="34"/>
    </location>
</feature>
<keyword evidence="3" id="KW-0378">Hydrolase</keyword>
<evidence type="ECO:0000256" key="1">
    <source>
        <dbReference type="SAM" id="Phobius"/>
    </source>
</evidence>
<dbReference type="GO" id="GO:0016787">
    <property type="term" value="F:hydrolase activity"/>
    <property type="evidence" value="ECO:0007669"/>
    <property type="project" value="UniProtKB-KW"/>
</dbReference>
<dbReference type="SUPFAM" id="SSF51445">
    <property type="entry name" value="(Trans)glycosidases"/>
    <property type="match status" value="1"/>
</dbReference>
<comment type="caution">
    <text evidence="3">The sequence shown here is derived from an EMBL/GenBank/DDBJ whole genome shotgun (WGS) entry which is preliminary data.</text>
</comment>
<keyword evidence="1" id="KW-1133">Transmembrane helix</keyword>
<dbReference type="InterPro" id="IPR017853">
    <property type="entry name" value="GH"/>
</dbReference>
<dbReference type="EMBL" id="JACJVR010000094">
    <property type="protein sequence ID" value="MBB6694472.1"/>
    <property type="molecule type" value="Genomic_DNA"/>
</dbReference>
<gene>
    <name evidence="3" type="ORF">H7B90_24055</name>
</gene>
<dbReference type="Proteomes" id="UP000553776">
    <property type="component" value="Unassembled WGS sequence"/>
</dbReference>